<dbReference type="EMBL" id="LJXT01000001">
    <property type="protein sequence ID" value="KPQ20155.1"/>
    <property type="molecule type" value="Genomic_DNA"/>
</dbReference>
<reference evidence="2 3" key="1">
    <citation type="submission" date="2015-09" db="EMBL/GenBank/DDBJ databases">
        <title>Identification and resolution of microdiversity through metagenomic sequencing of parallel consortia.</title>
        <authorList>
            <person name="Nelson W.C."/>
            <person name="Romine M.F."/>
            <person name="Lindemann S.R."/>
        </authorList>
    </citation>
    <scope>NUCLEOTIDE SEQUENCE [LARGE SCALE GENOMIC DNA]</scope>
    <source>
        <strain evidence="2">HL-49</strain>
    </source>
</reference>
<name>A0A0P8AMH3_9BACT</name>
<evidence type="ECO:0000313" key="2">
    <source>
        <dbReference type="EMBL" id="KPQ20155.1"/>
    </source>
</evidence>
<feature type="signal peptide" evidence="1">
    <location>
        <begin position="1"/>
        <end position="27"/>
    </location>
</feature>
<proteinExistence type="predicted"/>
<comment type="caution">
    <text evidence="2">The sequence shown here is derived from an EMBL/GenBank/DDBJ whole genome shotgun (WGS) entry which is preliminary data.</text>
</comment>
<dbReference type="OrthoDB" id="827248at2"/>
<evidence type="ECO:0000256" key="1">
    <source>
        <dbReference type="SAM" id="SignalP"/>
    </source>
</evidence>
<dbReference type="PATRIC" id="fig|1305737.6.peg.465"/>
<evidence type="ECO:0000313" key="3">
    <source>
        <dbReference type="Proteomes" id="UP000050421"/>
    </source>
</evidence>
<feature type="chain" id="PRO_5006148001" evidence="1">
    <location>
        <begin position="28"/>
        <end position="66"/>
    </location>
</feature>
<accession>A0A0P8AMH3</accession>
<dbReference type="AlphaFoldDB" id="A0A0P8AMH3"/>
<organism evidence="2 3">
    <name type="scientific">Algoriphagus marincola HL-49</name>
    <dbReference type="NCBI Taxonomy" id="1305737"/>
    <lineage>
        <taxon>Bacteria</taxon>
        <taxon>Pseudomonadati</taxon>
        <taxon>Bacteroidota</taxon>
        <taxon>Cytophagia</taxon>
        <taxon>Cytophagales</taxon>
        <taxon>Cyclobacteriaceae</taxon>
        <taxon>Algoriphagus</taxon>
    </lineage>
</organism>
<gene>
    <name evidence="2" type="ORF">HLUCCX10_00125</name>
</gene>
<protein>
    <submittedName>
        <fullName evidence="2">Uncharacterized protein</fullName>
    </submittedName>
</protein>
<dbReference type="Proteomes" id="UP000050421">
    <property type="component" value="Unassembled WGS sequence"/>
</dbReference>
<keyword evidence="1" id="KW-0732">Signal</keyword>
<sequence>MKKTMILALAVLGIVLGSFAVVQPVKAQGGPCGPVIRSGDCQIQERGECIYHECPTGNFIRCFPGG</sequence>